<accession>A0A8S5U183</accession>
<protein>
    <submittedName>
        <fullName evidence="1">Uncharacterized protein</fullName>
    </submittedName>
</protein>
<dbReference type="EMBL" id="BK015981">
    <property type="protein sequence ID" value="DAF88211.1"/>
    <property type="molecule type" value="Genomic_DNA"/>
</dbReference>
<reference evidence="1" key="1">
    <citation type="journal article" date="2021" name="Proc. Natl. Acad. Sci. U.S.A.">
        <title>A Catalog of Tens of Thousands of Viruses from Human Metagenomes Reveals Hidden Associations with Chronic Diseases.</title>
        <authorList>
            <person name="Tisza M.J."/>
            <person name="Buck C.B."/>
        </authorList>
    </citation>
    <scope>NUCLEOTIDE SEQUENCE</scope>
    <source>
        <strain evidence="1">CtwSu1</strain>
    </source>
</reference>
<sequence length="30" mass="3306">MNSPCRNLCFAMSAWGVSYDTGSTPSDFLF</sequence>
<organism evidence="1">
    <name type="scientific">Myoviridae sp. ctwSu1</name>
    <dbReference type="NCBI Taxonomy" id="2825207"/>
    <lineage>
        <taxon>Viruses</taxon>
        <taxon>Duplodnaviria</taxon>
        <taxon>Heunggongvirae</taxon>
        <taxon>Uroviricota</taxon>
        <taxon>Caudoviricetes</taxon>
    </lineage>
</organism>
<name>A0A8S5U183_9CAUD</name>
<evidence type="ECO:0000313" key="1">
    <source>
        <dbReference type="EMBL" id="DAF88211.1"/>
    </source>
</evidence>
<proteinExistence type="predicted"/>